<sequence length="209" mass="22704">MAGLTPAEQRFQQIHPDHQPTPIHKTGSKANEKPEKSTTTTKNTTTTTTSKKPSRPVDSYPPVVRKLTAKNPTALTHGHLDAIIRDPFHLSPSSSSSSAAHYSASYSRVYAKGSLFGTPAQRPPSMPLSALKSAGPRCHDEWKCDLHAKGFTAQQVLILARDELEARLQEEALEEAMAEEAARASREAEGGEGNRWVDLGNGSTVIRAR</sequence>
<name>A0A6A6FPQ9_9PEZI</name>
<feature type="region of interest" description="Disordered" evidence="1">
    <location>
        <begin position="178"/>
        <end position="209"/>
    </location>
</feature>
<proteinExistence type="predicted"/>
<evidence type="ECO:0000313" key="3">
    <source>
        <dbReference type="Proteomes" id="UP000799539"/>
    </source>
</evidence>
<accession>A0A6A6FPQ9</accession>
<feature type="compositionally biased region" description="Basic and acidic residues" evidence="1">
    <location>
        <begin position="180"/>
        <end position="189"/>
    </location>
</feature>
<dbReference type="AlphaFoldDB" id="A0A6A6FPQ9"/>
<keyword evidence="3" id="KW-1185">Reference proteome</keyword>
<evidence type="ECO:0000256" key="1">
    <source>
        <dbReference type="SAM" id="MobiDB-lite"/>
    </source>
</evidence>
<reference evidence="2" key="1">
    <citation type="journal article" date="2020" name="Stud. Mycol.">
        <title>101 Dothideomycetes genomes: a test case for predicting lifestyles and emergence of pathogens.</title>
        <authorList>
            <person name="Haridas S."/>
            <person name="Albert R."/>
            <person name="Binder M."/>
            <person name="Bloem J."/>
            <person name="Labutti K."/>
            <person name="Salamov A."/>
            <person name="Andreopoulos B."/>
            <person name="Baker S."/>
            <person name="Barry K."/>
            <person name="Bills G."/>
            <person name="Bluhm B."/>
            <person name="Cannon C."/>
            <person name="Castanera R."/>
            <person name="Culley D."/>
            <person name="Daum C."/>
            <person name="Ezra D."/>
            <person name="Gonzalez J."/>
            <person name="Henrissat B."/>
            <person name="Kuo A."/>
            <person name="Liang C."/>
            <person name="Lipzen A."/>
            <person name="Lutzoni F."/>
            <person name="Magnuson J."/>
            <person name="Mondo S."/>
            <person name="Nolan M."/>
            <person name="Ohm R."/>
            <person name="Pangilinan J."/>
            <person name="Park H.-J."/>
            <person name="Ramirez L."/>
            <person name="Alfaro M."/>
            <person name="Sun H."/>
            <person name="Tritt A."/>
            <person name="Yoshinaga Y."/>
            <person name="Zwiers L.-H."/>
            <person name="Turgeon B."/>
            <person name="Goodwin S."/>
            <person name="Spatafora J."/>
            <person name="Crous P."/>
            <person name="Grigoriev I."/>
        </authorList>
    </citation>
    <scope>NUCLEOTIDE SEQUENCE</scope>
    <source>
        <strain evidence="2">SCOH1-5</strain>
    </source>
</reference>
<dbReference type="EMBL" id="ML992666">
    <property type="protein sequence ID" value="KAF2215442.1"/>
    <property type="molecule type" value="Genomic_DNA"/>
</dbReference>
<evidence type="ECO:0000313" key="2">
    <source>
        <dbReference type="EMBL" id="KAF2215442.1"/>
    </source>
</evidence>
<dbReference type="OrthoDB" id="3631473at2759"/>
<dbReference type="Proteomes" id="UP000799539">
    <property type="component" value="Unassembled WGS sequence"/>
</dbReference>
<feature type="region of interest" description="Disordered" evidence="1">
    <location>
        <begin position="1"/>
        <end position="62"/>
    </location>
</feature>
<organism evidence="2 3">
    <name type="scientific">Cercospora zeae-maydis SCOH1-5</name>
    <dbReference type="NCBI Taxonomy" id="717836"/>
    <lineage>
        <taxon>Eukaryota</taxon>
        <taxon>Fungi</taxon>
        <taxon>Dikarya</taxon>
        <taxon>Ascomycota</taxon>
        <taxon>Pezizomycotina</taxon>
        <taxon>Dothideomycetes</taxon>
        <taxon>Dothideomycetidae</taxon>
        <taxon>Mycosphaerellales</taxon>
        <taxon>Mycosphaerellaceae</taxon>
        <taxon>Cercospora</taxon>
    </lineage>
</organism>
<feature type="compositionally biased region" description="Low complexity" evidence="1">
    <location>
        <begin position="37"/>
        <end position="51"/>
    </location>
</feature>
<gene>
    <name evidence="2" type="ORF">CERZMDRAFT_94853</name>
</gene>
<protein>
    <submittedName>
        <fullName evidence="2">Uncharacterized protein</fullName>
    </submittedName>
</protein>